<proteinExistence type="predicted"/>
<evidence type="ECO:0000313" key="8">
    <source>
        <dbReference type="Proteomes" id="UP000887568"/>
    </source>
</evidence>
<dbReference type="EnsemblMetazoa" id="XM_038201601.1">
    <property type="protein sequence ID" value="XP_038057529.1"/>
    <property type="gene ID" value="LOC119729093"/>
</dbReference>
<keyword evidence="8" id="KW-1185">Reference proteome</keyword>
<reference evidence="7" key="1">
    <citation type="submission" date="2022-11" db="UniProtKB">
        <authorList>
            <consortium name="EnsemblMetazoa"/>
        </authorList>
    </citation>
    <scope>IDENTIFICATION</scope>
</reference>
<dbReference type="Gene3D" id="3.10.100.10">
    <property type="entry name" value="Mannose-Binding Protein A, subunit A"/>
    <property type="match status" value="1"/>
</dbReference>
<feature type="signal peptide" evidence="3">
    <location>
        <begin position="1"/>
        <end position="23"/>
    </location>
</feature>
<evidence type="ECO:0000259" key="6">
    <source>
        <dbReference type="PROSITE" id="PS50948"/>
    </source>
</evidence>
<sequence>MAFMSGLFAIEVAILSMRALSESDFCPSRSPVKSSCPPEWQLWGSACYHLTSSKYNWDDAKTACQDVGGKMAAPRSLEELNFMAELARKVDSQYRVWIACNDKEVEGTWECDGQEGGEPFLVWGDGQPNSWRGNQDCAQITAHYNDRMDDTYCSKLFRAFCVRHAACAHLSTQPRQYCVSTDTHGRILNSTCLLDHSIREFITKGVVDCGSACATEPGCRSFNIKKTEDGKKICQLNNSTSSEDKDKFQKTDYFCTMYGEEMCSGLSFQ</sequence>
<dbReference type="RefSeq" id="XP_038057529.1">
    <property type="nucleotide sequence ID" value="XM_038201601.1"/>
</dbReference>
<feature type="domain" description="Apple" evidence="6">
    <location>
        <begin position="178"/>
        <end position="263"/>
    </location>
</feature>
<dbReference type="Pfam" id="PF00059">
    <property type="entry name" value="Lectin_C"/>
    <property type="match status" value="1"/>
</dbReference>
<evidence type="ECO:0000259" key="5">
    <source>
        <dbReference type="PROSITE" id="PS50287"/>
    </source>
</evidence>
<dbReference type="InterPro" id="IPR051663">
    <property type="entry name" value="CLec_Tetranectin-domain"/>
</dbReference>
<keyword evidence="3" id="KW-0732">Signal</keyword>
<feature type="domain" description="C-type lectin" evidence="4">
    <location>
        <begin position="43"/>
        <end position="162"/>
    </location>
</feature>
<dbReference type="InterPro" id="IPR016187">
    <property type="entry name" value="CTDL_fold"/>
</dbReference>
<dbReference type="InterPro" id="IPR001190">
    <property type="entry name" value="SRCR"/>
</dbReference>
<accession>A0A914A1L8</accession>
<dbReference type="InterPro" id="IPR003609">
    <property type="entry name" value="Pan_app"/>
</dbReference>
<name>A0A914A1L8_PATMI</name>
<dbReference type="AlphaFoldDB" id="A0A914A1L8"/>
<evidence type="ECO:0000256" key="3">
    <source>
        <dbReference type="SAM" id="SignalP"/>
    </source>
</evidence>
<dbReference type="OrthoDB" id="7950296at2759"/>
<dbReference type="PROSITE" id="PS50948">
    <property type="entry name" value="PAN"/>
    <property type="match status" value="1"/>
</dbReference>
<dbReference type="Proteomes" id="UP000887568">
    <property type="component" value="Unplaced"/>
</dbReference>
<dbReference type="SUPFAM" id="SSF56436">
    <property type="entry name" value="C-type lectin-like"/>
    <property type="match status" value="1"/>
</dbReference>
<dbReference type="PROSITE" id="PS50287">
    <property type="entry name" value="SRCR_2"/>
    <property type="match status" value="1"/>
</dbReference>
<dbReference type="InterPro" id="IPR016186">
    <property type="entry name" value="C-type_lectin-like/link_sf"/>
</dbReference>
<keyword evidence="1" id="KW-0430">Lectin</keyword>
<feature type="domain" description="SRCR" evidence="5">
    <location>
        <begin position="17"/>
        <end position="154"/>
    </location>
</feature>
<evidence type="ECO:0000256" key="2">
    <source>
        <dbReference type="PROSITE-ProRule" id="PRU00196"/>
    </source>
</evidence>
<protein>
    <recommendedName>
        <fullName evidence="9">C-type lectin domain-containing protein</fullName>
    </recommendedName>
</protein>
<dbReference type="PANTHER" id="PTHR22799">
    <property type="entry name" value="TETRANECTIN-RELATED"/>
    <property type="match status" value="1"/>
</dbReference>
<dbReference type="GeneID" id="119729093"/>
<evidence type="ECO:0000256" key="1">
    <source>
        <dbReference type="ARBA" id="ARBA00022734"/>
    </source>
</evidence>
<evidence type="ECO:0000259" key="4">
    <source>
        <dbReference type="PROSITE" id="PS50041"/>
    </source>
</evidence>
<dbReference type="CDD" id="cd00037">
    <property type="entry name" value="CLECT"/>
    <property type="match status" value="1"/>
</dbReference>
<dbReference type="InterPro" id="IPR001304">
    <property type="entry name" value="C-type_lectin-like"/>
</dbReference>
<comment type="caution">
    <text evidence="2">Lacks conserved residue(s) required for the propagation of feature annotation.</text>
</comment>
<dbReference type="GO" id="GO:0016020">
    <property type="term" value="C:membrane"/>
    <property type="evidence" value="ECO:0007669"/>
    <property type="project" value="InterPro"/>
</dbReference>
<dbReference type="PROSITE" id="PS50041">
    <property type="entry name" value="C_TYPE_LECTIN_2"/>
    <property type="match status" value="1"/>
</dbReference>
<evidence type="ECO:0000313" key="7">
    <source>
        <dbReference type="EnsemblMetazoa" id="XP_038057529.1"/>
    </source>
</evidence>
<organism evidence="7 8">
    <name type="scientific">Patiria miniata</name>
    <name type="common">Bat star</name>
    <name type="synonym">Asterina miniata</name>
    <dbReference type="NCBI Taxonomy" id="46514"/>
    <lineage>
        <taxon>Eukaryota</taxon>
        <taxon>Metazoa</taxon>
        <taxon>Echinodermata</taxon>
        <taxon>Eleutherozoa</taxon>
        <taxon>Asterozoa</taxon>
        <taxon>Asteroidea</taxon>
        <taxon>Valvatacea</taxon>
        <taxon>Valvatida</taxon>
        <taxon>Asterinidae</taxon>
        <taxon>Patiria</taxon>
    </lineage>
</organism>
<dbReference type="GO" id="GO:0030246">
    <property type="term" value="F:carbohydrate binding"/>
    <property type="evidence" value="ECO:0007669"/>
    <property type="project" value="UniProtKB-KW"/>
</dbReference>
<feature type="chain" id="PRO_5037271911" description="C-type lectin domain-containing protein" evidence="3">
    <location>
        <begin position="24"/>
        <end position="269"/>
    </location>
</feature>
<dbReference type="SMART" id="SM00034">
    <property type="entry name" value="CLECT"/>
    <property type="match status" value="1"/>
</dbReference>
<dbReference type="PANTHER" id="PTHR22799:SF6">
    <property type="entry name" value="C-TYPE LECTIN DOMAIN FAMILY 4 MEMBER M-LIKE"/>
    <property type="match status" value="1"/>
</dbReference>
<evidence type="ECO:0008006" key="9">
    <source>
        <dbReference type="Google" id="ProtNLM"/>
    </source>
</evidence>
<dbReference type="Pfam" id="PF00024">
    <property type="entry name" value="PAN_1"/>
    <property type="match status" value="1"/>
</dbReference>